<proteinExistence type="predicted"/>
<reference evidence="1 2" key="1">
    <citation type="submission" date="2024-09" db="EMBL/GenBank/DDBJ databases">
        <title>Floridaenema gen nov. (Aerosakkonemataceae, Aerosakkonematales ord. nov., Cyanobacteria) from benthic tropical and subtropical fresh waters, with the description of four new species.</title>
        <authorList>
            <person name="Moretto J.A."/>
            <person name="Berthold D.E."/>
            <person name="Lefler F.W."/>
            <person name="Huang I.-S."/>
            <person name="Laughinghouse H. IV."/>
        </authorList>
    </citation>
    <scope>NUCLEOTIDE SEQUENCE [LARGE SCALE GENOMIC DNA]</scope>
    <source>
        <strain evidence="1 2">BLCC-F167</strain>
    </source>
</reference>
<dbReference type="Pfam" id="PF05019">
    <property type="entry name" value="Coq4"/>
    <property type="match status" value="1"/>
</dbReference>
<name>A0ABV4WSY4_9CYAN</name>
<evidence type="ECO:0000313" key="2">
    <source>
        <dbReference type="Proteomes" id="UP001576780"/>
    </source>
</evidence>
<dbReference type="RefSeq" id="WP_413280562.1">
    <property type="nucleotide sequence ID" value="NZ_JBHFNT010000241.1"/>
</dbReference>
<organism evidence="1 2">
    <name type="scientific">Floridaenema evergladense BLCC-F167</name>
    <dbReference type="NCBI Taxonomy" id="3153639"/>
    <lineage>
        <taxon>Bacteria</taxon>
        <taxon>Bacillati</taxon>
        <taxon>Cyanobacteriota</taxon>
        <taxon>Cyanophyceae</taxon>
        <taxon>Oscillatoriophycideae</taxon>
        <taxon>Aerosakkonematales</taxon>
        <taxon>Aerosakkonemataceae</taxon>
        <taxon>Floridanema</taxon>
        <taxon>Floridanema evergladense</taxon>
    </lineage>
</organism>
<dbReference type="InterPro" id="IPR007715">
    <property type="entry name" value="Coq4"/>
</dbReference>
<keyword evidence="2" id="KW-1185">Reference proteome</keyword>
<protein>
    <submittedName>
        <fullName evidence="1">Coq4 family protein</fullName>
    </submittedName>
</protein>
<dbReference type="EMBL" id="JBHFNT010000241">
    <property type="protein sequence ID" value="MFB2838242.1"/>
    <property type="molecule type" value="Genomic_DNA"/>
</dbReference>
<gene>
    <name evidence="1" type="ORF">ACE1CA_27435</name>
</gene>
<accession>A0ABV4WSY4</accession>
<sequence>MQENSTVSPTFFNSEGVRIRCFLNMVDEVSDRLGKSVPPIVKIETLRQLPPETLGISLADFLDENQLQPFTTGSRRKQLHDSIHVLTGYDTTPIGEAEVQAFLLGGKFHLINIILGLGILRIIYKKSLHYPDLWQRLYSAYQRGKASNFDVDCWQPETLWHLPLVQVQKQFQLN</sequence>
<evidence type="ECO:0000313" key="1">
    <source>
        <dbReference type="EMBL" id="MFB2838242.1"/>
    </source>
</evidence>
<dbReference type="Proteomes" id="UP001576780">
    <property type="component" value="Unassembled WGS sequence"/>
</dbReference>
<comment type="caution">
    <text evidence="1">The sequence shown here is derived from an EMBL/GenBank/DDBJ whole genome shotgun (WGS) entry which is preliminary data.</text>
</comment>